<evidence type="ECO:0000256" key="1">
    <source>
        <dbReference type="SAM" id="Phobius"/>
    </source>
</evidence>
<sequence length="71" mass="7655">MIKVSAIIAITLVISLAALVLANLFATSLLAFQRDLINGFSIVVLGIVAVDLLFIILKKRKTVSEKAKETD</sequence>
<keyword evidence="3" id="KW-1185">Reference proteome</keyword>
<dbReference type="RefSeq" id="WP_028763398.1">
    <property type="nucleotide sequence ID" value="NZ_BPEU01000008.1"/>
</dbReference>
<dbReference type="Proteomes" id="UP000773469">
    <property type="component" value="Unassembled WGS sequence"/>
</dbReference>
<evidence type="ECO:0000313" key="3">
    <source>
        <dbReference type="Proteomes" id="UP000773469"/>
    </source>
</evidence>
<reference evidence="2 3" key="1">
    <citation type="submission" date="2021-05" db="EMBL/GenBank/DDBJ databases">
        <title>Molecular characterization for Shewanella algae harboring chromosomal blaOXA-55-like strains isolated from clinical and environment sample.</title>
        <authorList>
            <person name="Ohama Y."/>
            <person name="Aoki K."/>
            <person name="Harada S."/>
            <person name="Moriya K."/>
            <person name="Ishii Y."/>
            <person name="Tateda K."/>
        </authorList>
    </citation>
    <scope>NUCLEOTIDE SEQUENCE [LARGE SCALE GENOMIC DNA]</scope>
    <source>
        <strain evidence="2 3">MBTL60-118</strain>
    </source>
</reference>
<proteinExistence type="predicted"/>
<keyword evidence="1" id="KW-0812">Transmembrane</keyword>
<gene>
    <name evidence="2" type="ORF">TUM3794_13820</name>
</gene>
<name>A0ABQ4NXY8_SHECO</name>
<evidence type="ECO:0000313" key="2">
    <source>
        <dbReference type="EMBL" id="GIU39308.1"/>
    </source>
</evidence>
<protein>
    <submittedName>
        <fullName evidence="2">Uncharacterized protein</fullName>
    </submittedName>
</protein>
<keyword evidence="1" id="KW-1133">Transmembrane helix</keyword>
<accession>A0ABQ4NXY8</accession>
<feature type="transmembrane region" description="Helical" evidence="1">
    <location>
        <begin position="36"/>
        <end position="57"/>
    </location>
</feature>
<comment type="caution">
    <text evidence="2">The sequence shown here is derived from an EMBL/GenBank/DDBJ whole genome shotgun (WGS) entry which is preliminary data.</text>
</comment>
<keyword evidence="1" id="KW-0472">Membrane</keyword>
<dbReference type="EMBL" id="BPEU01000008">
    <property type="protein sequence ID" value="GIU39308.1"/>
    <property type="molecule type" value="Genomic_DNA"/>
</dbReference>
<organism evidence="2 3">
    <name type="scientific">Shewanella colwelliana</name>
    <name type="common">Alteromonas colwelliana</name>
    <dbReference type="NCBI Taxonomy" id="23"/>
    <lineage>
        <taxon>Bacteria</taxon>
        <taxon>Pseudomonadati</taxon>
        <taxon>Pseudomonadota</taxon>
        <taxon>Gammaproteobacteria</taxon>
        <taxon>Alteromonadales</taxon>
        <taxon>Shewanellaceae</taxon>
        <taxon>Shewanella</taxon>
    </lineage>
</organism>